<proteinExistence type="predicted"/>
<dbReference type="FunFam" id="3.10.20.30:FF:000020">
    <property type="entry name" value="Xanthine dehydrogenase iron-sulfur subunit"/>
    <property type="match status" value="1"/>
</dbReference>
<organism evidence="7">
    <name type="scientific">uncultured Desulfobacteraceae bacterium</name>
    <dbReference type="NCBI Taxonomy" id="218296"/>
    <lineage>
        <taxon>Bacteria</taxon>
        <taxon>Pseudomonadati</taxon>
        <taxon>Thermodesulfobacteriota</taxon>
        <taxon>Desulfobacteria</taxon>
        <taxon>Desulfobacterales</taxon>
        <taxon>Desulfobacteraceae</taxon>
        <taxon>environmental samples</taxon>
    </lineage>
</organism>
<dbReference type="GO" id="GO:0046872">
    <property type="term" value="F:metal ion binding"/>
    <property type="evidence" value="ECO:0007669"/>
    <property type="project" value="UniProtKB-KW"/>
</dbReference>
<evidence type="ECO:0000256" key="5">
    <source>
        <dbReference type="ARBA" id="ARBA00023014"/>
    </source>
</evidence>
<dbReference type="InterPro" id="IPR051452">
    <property type="entry name" value="Diverse_Oxidoreductases"/>
</dbReference>
<dbReference type="EC" id="1.17.1.5" evidence="7"/>
<dbReference type="PROSITE" id="PS00197">
    <property type="entry name" value="2FE2S_FER_1"/>
    <property type="match status" value="1"/>
</dbReference>
<dbReference type="Pfam" id="PF00111">
    <property type="entry name" value="Fer2"/>
    <property type="match status" value="1"/>
</dbReference>
<dbReference type="PANTHER" id="PTHR44379:SF8">
    <property type="entry name" value="XANTHINE DEHYDROGENASE IRON-SULFUR-BINDING SUBUNIT XDHC-RELATED"/>
    <property type="match status" value="1"/>
</dbReference>
<evidence type="ECO:0000256" key="3">
    <source>
        <dbReference type="ARBA" id="ARBA00023002"/>
    </source>
</evidence>
<evidence type="ECO:0000256" key="4">
    <source>
        <dbReference type="ARBA" id="ARBA00023004"/>
    </source>
</evidence>
<protein>
    <submittedName>
        <fullName evidence="7">Nicotinate dehydrogenase small FeS subunit</fullName>
        <ecNumber evidence="7">1.17.1.5</ecNumber>
    </submittedName>
</protein>
<dbReference type="FunFam" id="1.10.150.120:FF:000003">
    <property type="entry name" value="Carbon monoxide dehydrogenase, small subunit"/>
    <property type="match status" value="1"/>
</dbReference>
<keyword evidence="4" id="KW-0408">Iron</keyword>
<dbReference type="SUPFAM" id="SSF47741">
    <property type="entry name" value="CO dehydrogenase ISP C-domain like"/>
    <property type="match status" value="1"/>
</dbReference>
<sequence>MKKTAKKIPLNLNVNGETHEVYVRPNRTLLEALRDDLGLSGAKEGCGEGVCGACSVLLDGKPARSCLTLAVEADGREVTTVEGLARGGEMDPLQEAFIEHGSVQCGFCSPGMLMSSKALLLENPGPDETEIREAISGNVCRCTGYAKIVEAVSSVSEKK</sequence>
<dbReference type="Gene3D" id="1.10.150.120">
    <property type="entry name" value="[2Fe-2S]-binding domain"/>
    <property type="match status" value="1"/>
</dbReference>
<keyword evidence="2" id="KW-0479">Metal-binding</keyword>
<evidence type="ECO:0000259" key="6">
    <source>
        <dbReference type="PROSITE" id="PS51085"/>
    </source>
</evidence>
<dbReference type="InterPro" id="IPR001041">
    <property type="entry name" value="2Fe-2S_ferredoxin-type"/>
</dbReference>
<dbReference type="Pfam" id="PF01799">
    <property type="entry name" value="Fer2_2"/>
    <property type="match status" value="1"/>
</dbReference>
<reference evidence="7" key="1">
    <citation type="submission" date="2019-01" db="EMBL/GenBank/DDBJ databases">
        <authorList>
            <consortium name="Genoscope - CEA"/>
            <person name="William W."/>
        </authorList>
    </citation>
    <scope>NUCLEOTIDE SEQUENCE</scope>
    <source>
        <strain evidence="7">CR-1</strain>
    </source>
</reference>
<dbReference type="EMBL" id="CAACVI010000012">
    <property type="protein sequence ID" value="VEN73633.1"/>
    <property type="molecule type" value="Genomic_DNA"/>
</dbReference>
<dbReference type="CDD" id="cd00207">
    <property type="entry name" value="fer2"/>
    <property type="match status" value="1"/>
</dbReference>
<evidence type="ECO:0000313" key="7">
    <source>
        <dbReference type="EMBL" id="VEN73633.1"/>
    </source>
</evidence>
<evidence type="ECO:0000256" key="1">
    <source>
        <dbReference type="ARBA" id="ARBA00022714"/>
    </source>
</evidence>
<dbReference type="AlphaFoldDB" id="A0A484HL62"/>
<dbReference type="SUPFAM" id="SSF54292">
    <property type="entry name" value="2Fe-2S ferredoxin-like"/>
    <property type="match status" value="1"/>
</dbReference>
<dbReference type="InterPro" id="IPR036884">
    <property type="entry name" value="2Fe-2S-bd_dom_sf"/>
</dbReference>
<dbReference type="PROSITE" id="PS51085">
    <property type="entry name" value="2FE2S_FER_2"/>
    <property type="match status" value="1"/>
</dbReference>
<accession>A0A484HL62</accession>
<dbReference type="InterPro" id="IPR006058">
    <property type="entry name" value="2Fe2S_fd_BS"/>
</dbReference>
<gene>
    <name evidence="7" type="primary">ndhS</name>
    <name evidence="7" type="ORF">EPICR_20099</name>
</gene>
<dbReference type="PANTHER" id="PTHR44379">
    <property type="entry name" value="OXIDOREDUCTASE WITH IRON-SULFUR SUBUNIT"/>
    <property type="match status" value="1"/>
</dbReference>
<keyword evidence="1" id="KW-0001">2Fe-2S</keyword>
<name>A0A484HL62_9BACT</name>
<keyword evidence="3 7" id="KW-0560">Oxidoreductase</keyword>
<evidence type="ECO:0000256" key="2">
    <source>
        <dbReference type="ARBA" id="ARBA00022723"/>
    </source>
</evidence>
<keyword evidence="5" id="KW-0411">Iron-sulfur</keyword>
<dbReference type="InterPro" id="IPR012675">
    <property type="entry name" value="Beta-grasp_dom_sf"/>
</dbReference>
<dbReference type="InterPro" id="IPR036010">
    <property type="entry name" value="2Fe-2S_ferredoxin-like_sf"/>
</dbReference>
<dbReference type="Gene3D" id="3.10.20.30">
    <property type="match status" value="1"/>
</dbReference>
<feature type="domain" description="2Fe-2S ferredoxin-type" evidence="6">
    <location>
        <begin position="8"/>
        <end position="84"/>
    </location>
</feature>
<dbReference type="InterPro" id="IPR002888">
    <property type="entry name" value="2Fe-2S-bd"/>
</dbReference>
<dbReference type="GO" id="GO:0050138">
    <property type="term" value="F:nicotinate dehydrogenase activity"/>
    <property type="evidence" value="ECO:0007669"/>
    <property type="project" value="UniProtKB-EC"/>
</dbReference>
<dbReference type="GO" id="GO:0051537">
    <property type="term" value="F:2 iron, 2 sulfur cluster binding"/>
    <property type="evidence" value="ECO:0007669"/>
    <property type="project" value="UniProtKB-KW"/>
</dbReference>